<reference evidence="1" key="2">
    <citation type="submission" date="2021-01" db="EMBL/GenBank/DDBJ databases">
        <authorList>
            <person name="Schikora-Tamarit M.A."/>
        </authorList>
    </citation>
    <scope>NUCLEOTIDE SEQUENCE</scope>
    <source>
        <strain evidence="1">NCAIM Y.01608</strain>
    </source>
</reference>
<evidence type="ECO:0000313" key="2">
    <source>
        <dbReference type="Proteomes" id="UP000788993"/>
    </source>
</evidence>
<keyword evidence="2" id="KW-1185">Reference proteome</keyword>
<gene>
    <name evidence="1" type="ORF">OGATHE_003345</name>
</gene>
<dbReference type="AlphaFoldDB" id="A0A9P8P3G5"/>
<accession>A0A9P8P3G5</accession>
<evidence type="ECO:0000313" key="1">
    <source>
        <dbReference type="EMBL" id="KAH3664530.1"/>
    </source>
</evidence>
<sequence length="255" mass="26802">MSSSGLSVARANAARVSMIRFTQMATVLPHLMALTIDEKSSVVRMISEASLATSVPAIPMEKPTSASFNAGASLVPSPVTATTSPCFLKVSTNIRLSSGLDRASTQSLGTRLMRSCGLKVRKTGPSMHAVGSLNVSSLRIPQFLAMARAVKMLSPVTILTRTPAVAHLATASFTPSRRGSWIPTRESKTNPSRFGVVSPPITIFGRLVFWIAAALASLARISTVSPKRIFGSASLLLSDLAILAGGHDSNPSKSQ</sequence>
<name>A0A9P8P3G5_9ASCO</name>
<dbReference type="Proteomes" id="UP000788993">
    <property type="component" value="Unassembled WGS sequence"/>
</dbReference>
<organism evidence="1 2">
    <name type="scientific">Ogataea polymorpha</name>
    <dbReference type="NCBI Taxonomy" id="460523"/>
    <lineage>
        <taxon>Eukaryota</taxon>
        <taxon>Fungi</taxon>
        <taxon>Dikarya</taxon>
        <taxon>Ascomycota</taxon>
        <taxon>Saccharomycotina</taxon>
        <taxon>Pichiomycetes</taxon>
        <taxon>Pichiales</taxon>
        <taxon>Pichiaceae</taxon>
        <taxon>Ogataea</taxon>
    </lineage>
</organism>
<comment type="caution">
    <text evidence="1">The sequence shown here is derived from an EMBL/GenBank/DDBJ whole genome shotgun (WGS) entry which is preliminary data.</text>
</comment>
<dbReference type="EMBL" id="JAEUBD010001178">
    <property type="protein sequence ID" value="KAH3664530.1"/>
    <property type="molecule type" value="Genomic_DNA"/>
</dbReference>
<proteinExistence type="predicted"/>
<protein>
    <submittedName>
        <fullName evidence="1">Uncharacterized protein</fullName>
    </submittedName>
</protein>
<reference evidence="1" key="1">
    <citation type="journal article" date="2021" name="Open Biol.">
        <title>Shared evolutionary footprints suggest mitochondrial oxidative damage underlies multiple complex I losses in fungi.</title>
        <authorList>
            <person name="Schikora-Tamarit M.A."/>
            <person name="Marcet-Houben M."/>
            <person name="Nosek J."/>
            <person name="Gabaldon T."/>
        </authorList>
    </citation>
    <scope>NUCLEOTIDE SEQUENCE</scope>
    <source>
        <strain evidence="1">NCAIM Y.01608</strain>
    </source>
</reference>